<feature type="region of interest" description="Disordered" evidence="1">
    <location>
        <begin position="49"/>
        <end position="92"/>
    </location>
</feature>
<name>G5B0T7_HETGA</name>
<accession>G5B0T7</accession>
<dbReference type="Proteomes" id="UP000006813">
    <property type="component" value="Unassembled WGS sequence"/>
</dbReference>
<sequence>MVEPQLDAWEGGGAGRVNSGDHSHGDVSDGELWRLAGCTRKGEWATGNTRQKKVAAPEVQASGTDPYCASMDKWPQVPDLKTQLHRKEEDKE</sequence>
<protein>
    <submittedName>
        <fullName evidence="2">Telomerase protein component 1</fullName>
    </submittedName>
</protein>
<dbReference type="AlphaFoldDB" id="G5B0T7"/>
<feature type="region of interest" description="Disordered" evidence="1">
    <location>
        <begin position="1"/>
        <end position="29"/>
    </location>
</feature>
<evidence type="ECO:0000256" key="1">
    <source>
        <dbReference type="SAM" id="MobiDB-lite"/>
    </source>
</evidence>
<dbReference type="STRING" id="10181.G5B0T7"/>
<dbReference type="EMBL" id="JH167839">
    <property type="protein sequence ID" value="EHB02898.1"/>
    <property type="molecule type" value="Genomic_DNA"/>
</dbReference>
<evidence type="ECO:0000313" key="2">
    <source>
        <dbReference type="EMBL" id="EHB02898.1"/>
    </source>
</evidence>
<gene>
    <name evidence="2" type="ORF">GW7_14153</name>
</gene>
<organism evidence="2 3">
    <name type="scientific">Heterocephalus glaber</name>
    <name type="common">Naked mole rat</name>
    <dbReference type="NCBI Taxonomy" id="10181"/>
    <lineage>
        <taxon>Eukaryota</taxon>
        <taxon>Metazoa</taxon>
        <taxon>Chordata</taxon>
        <taxon>Craniata</taxon>
        <taxon>Vertebrata</taxon>
        <taxon>Euteleostomi</taxon>
        <taxon>Mammalia</taxon>
        <taxon>Eutheria</taxon>
        <taxon>Euarchontoglires</taxon>
        <taxon>Glires</taxon>
        <taxon>Rodentia</taxon>
        <taxon>Hystricomorpha</taxon>
        <taxon>Bathyergidae</taxon>
        <taxon>Heterocephalus</taxon>
    </lineage>
</organism>
<reference evidence="2 3" key="1">
    <citation type="journal article" date="2011" name="Nature">
        <title>Genome sequencing reveals insights into physiology and longevity of the naked mole rat.</title>
        <authorList>
            <person name="Kim E.B."/>
            <person name="Fang X."/>
            <person name="Fushan A.A."/>
            <person name="Huang Z."/>
            <person name="Lobanov A.V."/>
            <person name="Han L."/>
            <person name="Marino S.M."/>
            <person name="Sun X."/>
            <person name="Turanov A.A."/>
            <person name="Yang P."/>
            <person name="Yim S.H."/>
            <person name="Zhao X."/>
            <person name="Kasaikina M.V."/>
            <person name="Stoletzki N."/>
            <person name="Peng C."/>
            <person name="Polak P."/>
            <person name="Xiong Z."/>
            <person name="Kiezun A."/>
            <person name="Zhu Y."/>
            <person name="Chen Y."/>
            <person name="Kryukov G.V."/>
            <person name="Zhang Q."/>
            <person name="Peshkin L."/>
            <person name="Yang L."/>
            <person name="Bronson R.T."/>
            <person name="Buffenstein R."/>
            <person name="Wang B."/>
            <person name="Han C."/>
            <person name="Li Q."/>
            <person name="Chen L."/>
            <person name="Zhao W."/>
            <person name="Sunyaev S.R."/>
            <person name="Park T.J."/>
            <person name="Zhang G."/>
            <person name="Wang J."/>
            <person name="Gladyshev V.N."/>
        </authorList>
    </citation>
    <scope>NUCLEOTIDE SEQUENCE [LARGE SCALE GENOMIC DNA]</scope>
</reference>
<proteinExistence type="predicted"/>
<evidence type="ECO:0000313" key="3">
    <source>
        <dbReference type="Proteomes" id="UP000006813"/>
    </source>
</evidence>
<dbReference type="InParanoid" id="G5B0T7"/>